<dbReference type="InterPro" id="IPR027417">
    <property type="entry name" value="P-loop_NTPase"/>
</dbReference>
<dbReference type="EMBL" id="LAZR01011171">
    <property type="protein sequence ID" value="KKM63048.1"/>
    <property type="molecule type" value="Genomic_DNA"/>
</dbReference>
<sequence length="58" mass="7137">DFDYSAVKQFTDWRECRPVIYLSNHGPEEIERIYDERLQSRLTSGTVYELVDRDRRRR</sequence>
<dbReference type="AlphaFoldDB" id="A0A0F9J0D2"/>
<comment type="caution">
    <text evidence="1">The sequence shown here is derived from an EMBL/GenBank/DDBJ whole genome shotgun (WGS) entry which is preliminary data.</text>
</comment>
<feature type="non-terminal residue" evidence="1">
    <location>
        <position position="1"/>
    </location>
</feature>
<accession>A0A0F9J0D2</accession>
<reference evidence="1" key="1">
    <citation type="journal article" date="2015" name="Nature">
        <title>Complex archaea that bridge the gap between prokaryotes and eukaryotes.</title>
        <authorList>
            <person name="Spang A."/>
            <person name="Saw J.H."/>
            <person name="Jorgensen S.L."/>
            <person name="Zaremba-Niedzwiedzka K."/>
            <person name="Martijn J."/>
            <person name="Lind A.E."/>
            <person name="van Eijk R."/>
            <person name="Schleper C."/>
            <person name="Guy L."/>
            <person name="Ettema T.J."/>
        </authorList>
    </citation>
    <scope>NUCLEOTIDE SEQUENCE</scope>
</reference>
<organism evidence="1">
    <name type="scientific">marine sediment metagenome</name>
    <dbReference type="NCBI Taxonomy" id="412755"/>
    <lineage>
        <taxon>unclassified sequences</taxon>
        <taxon>metagenomes</taxon>
        <taxon>ecological metagenomes</taxon>
    </lineage>
</organism>
<protein>
    <submittedName>
        <fullName evidence="1">Uncharacterized protein</fullName>
    </submittedName>
</protein>
<dbReference type="Gene3D" id="3.40.50.300">
    <property type="entry name" value="P-loop containing nucleotide triphosphate hydrolases"/>
    <property type="match status" value="1"/>
</dbReference>
<gene>
    <name evidence="1" type="ORF">LCGC14_1515430</name>
</gene>
<evidence type="ECO:0000313" key="1">
    <source>
        <dbReference type="EMBL" id="KKM63048.1"/>
    </source>
</evidence>
<name>A0A0F9J0D2_9ZZZZ</name>
<proteinExistence type="predicted"/>